<comment type="domain">
    <text evidence="1">The PPC domain mediates interactions between AHL proteins.</text>
</comment>
<dbReference type="GO" id="GO:0003680">
    <property type="term" value="F:minor groove of adenine-thymine-rich DNA binding"/>
    <property type="evidence" value="ECO:0007669"/>
    <property type="project" value="UniProtKB-UniRule"/>
</dbReference>
<organism evidence="2 3">
    <name type="scientific">Erythranthe guttata</name>
    <name type="common">Yellow monkey flower</name>
    <name type="synonym">Mimulus guttatus</name>
    <dbReference type="NCBI Taxonomy" id="4155"/>
    <lineage>
        <taxon>Eukaryota</taxon>
        <taxon>Viridiplantae</taxon>
        <taxon>Streptophyta</taxon>
        <taxon>Embryophyta</taxon>
        <taxon>Tracheophyta</taxon>
        <taxon>Spermatophyta</taxon>
        <taxon>Magnoliopsida</taxon>
        <taxon>eudicotyledons</taxon>
        <taxon>Gunneridae</taxon>
        <taxon>Pentapetalae</taxon>
        <taxon>asterids</taxon>
        <taxon>lamiids</taxon>
        <taxon>Lamiales</taxon>
        <taxon>Phrymaceae</taxon>
        <taxon>Erythranthe</taxon>
    </lineage>
</organism>
<dbReference type="GO" id="GO:0005634">
    <property type="term" value="C:nucleus"/>
    <property type="evidence" value="ECO:0007669"/>
    <property type="project" value="UniProtKB-SubCell"/>
</dbReference>
<proteinExistence type="predicted"/>
<dbReference type="PANTHER" id="PTHR31500:SF57">
    <property type="entry name" value="AT-HOOK MOTIF NUCLEAR-LOCALIZED PROTEIN 10"/>
    <property type="match status" value="1"/>
</dbReference>
<name>A0A022RLS4_ERYGU</name>
<keyword evidence="3" id="KW-1185">Reference proteome</keyword>
<keyword evidence="1" id="KW-0539">Nucleus</keyword>
<accession>A0A022RLS4</accession>
<evidence type="ECO:0000313" key="3">
    <source>
        <dbReference type="Proteomes" id="UP000030748"/>
    </source>
</evidence>
<protein>
    <recommendedName>
        <fullName evidence="1">AT-hook motif nuclear-localized protein</fullName>
    </recommendedName>
</protein>
<keyword evidence="1" id="KW-0805">Transcription regulation</keyword>
<comment type="function">
    <text evidence="1">Transcription factor that specifically binds AT-rich DNA sequences related to the nuclear matrix attachment regions (MARs).</text>
</comment>
<dbReference type="SUPFAM" id="SSF117856">
    <property type="entry name" value="AF0104/ALDC/Ptd012-like"/>
    <property type="match status" value="1"/>
</dbReference>
<reference evidence="2 3" key="1">
    <citation type="journal article" date="2013" name="Proc. Natl. Acad. Sci. U.S.A.">
        <title>Fine-scale variation in meiotic recombination in Mimulus inferred from population shotgun sequencing.</title>
        <authorList>
            <person name="Hellsten U."/>
            <person name="Wright K.M."/>
            <person name="Jenkins J."/>
            <person name="Shu S."/>
            <person name="Yuan Y."/>
            <person name="Wessler S.R."/>
            <person name="Schmutz J."/>
            <person name="Willis J.H."/>
            <person name="Rokhsar D.S."/>
        </authorList>
    </citation>
    <scope>NUCLEOTIDE SEQUENCE [LARGE SCALE GENOMIC DNA]</scope>
    <source>
        <strain evidence="3">cv. DUN x IM62</strain>
    </source>
</reference>
<dbReference type="EMBL" id="KI630370">
    <property type="protein sequence ID" value="EYU40984.1"/>
    <property type="molecule type" value="Genomic_DNA"/>
</dbReference>
<dbReference type="PhylomeDB" id="A0A022RLS4"/>
<keyword evidence="1" id="KW-0804">Transcription</keyword>
<dbReference type="STRING" id="4155.A0A022RLS4"/>
<sequence length="204" mass="22272">MSHVRGSKRNPSAEERPVILALEYRKFDASSSVRRPSIPRPRIPKHPFTSFAAQLSPFIVTIKTGEDIGKRIRDFFQERIHPRCGALSVEGCIYTVSGDISNPRIDIKGVATYFEGNFSIATLTGRFVISNNGRVQLDYLKVGFQPDDVLVCGTTIGPLIAGCAVQVTLGYARLDKGETSTAPLQSPQCTSEGFAVNENALVII</sequence>
<comment type="subcellular location">
    <subcellularLocation>
        <location evidence="1">Nucleus</location>
    </subcellularLocation>
</comment>
<evidence type="ECO:0000313" key="2">
    <source>
        <dbReference type="EMBL" id="EYU40984.1"/>
    </source>
</evidence>
<dbReference type="InterPro" id="IPR039605">
    <property type="entry name" value="AHL"/>
</dbReference>
<dbReference type="Gene3D" id="3.30.1330.80">
    <property type="entry name" value="Hypothetical protein, similar to alpha- acetolactate decarboxylase, domain 2"/>
    <property type="match status" value="1"/>
</dbReference>
<keyword evidence="1" id="KW-0238">DNA-binding</keyword>
<dbReference type="Proteomes" id="UP000030748">
    <property type="component" value="Unassembled WGS sequence"/>
</dbReference>
<dbReference type="PANTHER" id="PTHR31500">
    <property type="entry name" value="AT-HOOK MOTIF NUCLEAR-LOCALIZED PROTEIN 9"/>
    <property type="match status" value="1"/>
</dbReference>
<dbReference type="AlphaFoldDB" id="A0A022RLS4"/>
<evidence type="ECO:0000256" key="1">
    <source>
        <dbReference type="RuleBase" id="RU367031"/>
    </source>
</evidence>
<dbReference type="OrthoDB" id="911993at2759"/>
<gene>
    <name evidence="2" type="ORF">MIMGU_mgv1a013998mg</name>
</gene>
<dbReference type="KEGG" id="egt:105953999"/>